<dbReference type="RefSeq" id="WP_058442051.1">
    <property type="nucleotide sequence ID" value="NZ_CAAAHU010000005.1"/>
</dbReference>
<dbReference type="PATRIC" id="fig|29422.6.peg.2200"/>
<dbReference type="AlphaFoldDB" id="A0A0W0SDQ7"/>
<dbReference type="OrthoDB" id="5652060at2"/>
<proteinExistence type="predicted"/>
<organism evidence="1 2">
    <name type="scientific">Legionella brunensis</name>
    <dbReference type="NCBI Taxonomy" id="29422"/>
    <lineage>
        <taxon>Bacteria</taxon>
        <taxon>Pseudomonadati</taxon>
        <taxon>Pseudomonadota</taxon>
        <taxon>Gammaproteobacteria</taxon>
        <taxon>Legionellales</taxon>
        <taxon>Legionellaceae</taxon>
        <taxon>Legionella</taxon>
    </lineage>
</organism>
<comment type="caution">
    <text evidence="1">The sequence shown here is derived from an EMBL/GenBank/DDBJ whole genome shotgun (WGS) entry which is preliminary data.</text>
</comment>
<dbReference type="STRING" id="29422.Lbru_2062"/>
<sequence length="173" mass="20396">MRKQKGLILLTAIMVLSLLSLLIISAMQNILLYYKGLNKMVEKNQDFYQIEFYMQQLTLKHWKHNAQCVVVEQEHNQIISLLANRGCKLSDKNRTYFYLVEELGVFPCLQSVIGKEHYSTEHWRINLLSKKPKAFLQLRIARLTSLAPCQKNKANYIHQGLLSWRYLDDFSFQ</sequence>
<name>A0A0W0SDQ7_9GAMM</name>
<evidence type="ECO:0000313" key="2">
    <source>
        <dbReference type="Proteomes" id="UP000054742"/>
    </source>
</evidence>
<protein>
    <recommendedName>
        <fullName evidence="3">Tfp pilus assembly protein PilX</fullName>
    </recommendedName>
</protein>
<dbReference type="EMBL" id="LNXV01000029">
    <property type="protein sequence ID" value="KTC81542.1"/>
    <property type="molecule type" value="Genomic_DNA"/>
</dbReference>
<gene>
    <name evidence="1" type="ORF">Lbru_2062</name>
</gene>
<evidence type="ECO:0008006" key="3">
    <source>
        <dbReference type="Google" id="ProtNLM"/>
    </source>
</evidence>
<dbReference type="Proteomes" id="UP000054742">
    <property type="component" value="Unassembled WGS sequence"/>
</dbReference>
<reference evidence="1 2" key="1">
    <citation type="submission" date="2015-11" db="EMBL/GenBank/DDBJ databases">
        <title>Genomic analysis of 38 Legionella species identifies large and diverse effector repertoires.</title>
        <authorList>
            <person name="Burstein D."/>
            <person name="Amaro F."/>
            <person name="Zusman T."/>
            <person name="Lifshitz Z."/>
            <person name="Cohen O."/>
            <person name="Gilbert J.A."/>
            <person name="Pupko T."/>
            <person name="Shuman H.A."/>
            <person name="Segal G."/>
        </authorList>
    </citation>
    <scope>NUCLEOTIDE SEQUENCE [LARGE SCALE GENOMIC DNA]</scope>
    <source>
        <strain evidence="1 2">ATCC 43878</strain>
    </source>
</reference>
<evidence type="ECO:0000313" key="1">
    <source>
        <dbReference type="EMBL" id="KTC81542.1"/>
    </source>
</evidence>
<accession>A0A0W0SDQ7</accession>
<keyword evidence="2" id="KW-1185">Reference proteome</keyword>